<dbReference type="GO" id="GO:0000166">
    <property type="term" value="F:nucleotide binding"/>
    <property type="evidence" value="ECO:0007669"/>
    <property type="project" value="InterPro"/>
</dbReference>
<dbReference type="EMBL" id="VIFX01000076">
    <property type="protein sequence ID" value="TQR82406.1"/>
    <property type="molecule type" value="Genomic_DNA"/>
</dbReference>
<dbReference type="GO" id="GO:0016491">
    <property type="term" value="F:oxidoreductase activity"/>
    <property type="evidence" value="ECO:0007669"/>
    <property type="project" value="UniProtKB-KW"/>
</dbReference>
<dbReference type="SUPFAM" id="SSF51735">
    <property type="entry name" value="NAD(P)-binding Rossmann-fold domains"/>
    <property type="match status" value="1"/>
</dbReference>
<feature type="region of interest" description="Disordered" evidence="2">
    <location>
        <begin position="1"/>
        <end position="32"/>
    </location>
</feature>
<dbReference type="InterPro" id="IPR055170">
    <property type="entry name" value="GFO_IDH_MocA-like_dom"/>
</dbReference>
<dbReference type="PANTHER" id="PTHR43818">
    <property type="entry name" value="BCDNA.GH03377"/>
    <property type="match status" value="1"/>
</dbReference>
<dbReference type="AlphaFoldDB" id="A0A544VQZ8"/>
<dbReference type="Gene3D" id="3.40.50.720">
    <property type="entry name" value="NAD(P)-binding Rossmann-like Domain"/>
    <property type="match status" value="1"/>
</dbReference>
<name>A0A544VQZ8_9MYCO</name>
<dbReference type="Pfam" id="PF22725">
    <property type="entry name" value="GFO_IDH_MocA_C3"/>
    <property type="match status" value="1"/>
</dbReference>
<dbReference type="PANTHER" id="PTHR43818:SF11">
    <property type="entry name" value="BCDNA.GH03377"/>
    <property type="match status" value="1"/>
</dbReference>
<dbReference type="InterPro" id="IPR000683">
    <property type="entry name" value="Gfo/Idh/MocA-like_OxRdtase_N"/>
</dbReference>
<evidence type="ECO:0000256" key="2">
    <source>
        <dbReference type="SAM" id="MobiDB-lite"/>
    </source>
</evidence>
<keyword evidence="6" id="KW-1185">Reference proteome</keyword>
<organism evidence="5 6">
    <name type="scientific">Mycolicibacterium hodleri</name>
    <dbReference type="NCBI Taxonomy" id="49897"/>
    <lineage>
        <taxon>Bacteria</taxon>
        <taxon>Bacillati</taxon>
        <taxon>Actinomycetota</taxon>
        <taxon>Actinomycetes</taxon>
        <taxon>Mycobacteriales</taxon>
        <taxon>Mycobacteriaceae</taxon>
        <taxon>Mycolicibacterium</taxon>
    </lineage>
</organism>
<sequence>MFLGHAHIGGPDRVRHWRRSGQNTDTHLNANDIQGEGSLMTEIRVAIIGGGGFMGYAHSLGWALAPIAADAGATIRKSVLVEADEERAKAAAKRLNWDEWSADWRQVIARDDIDVVDIVTPPAAHAEIAIAALAAGKHVFVEKPISNDLAEADLMQAAAEKSSVVSQVGFNYRHAPAITFIKRMLDDGTLGHPLQFRAHYTQDVGVLGRVLSGWRAKKGAGGSGVTGDIGSHIIDLASYLVGDIDSVTGIIGAKDPADDTAWLPDKQRRAGQHLDDAALWMAKFTNGAIGSFAATVYASGRKNRMFFELECTRGNVEFDWNHSDELKLSLVSDPPEQQGFRTVSMNENHDDFWWPLGGMGSGYVDDAALQLQKFVKAIVEGRSGAPSFADATRTQRVIAAVMESADSLRWVTVDEVTA</sequence>
<dbReference type="InterPro" id="IPR050463">
    <property type="entry name" value="Gfo/Idh/MocA_oxidrdct_glycsds"/>
</dbReference>
<reference evidence="5 6" key="1">
    <citation type="submission" date="2018-10" db="EMBL/GenBank/DDBJ databases">
        <title>Draft genome of Mycobacterium hodleri strain B.</title>
        <authorList>
            <person name="Amande T.J."/>
            <person name="Mcgenity T.J."/>
        </authorList>
    </citation>
    <scope>NUCLEOTIDE SEQUENCE [LARGE SCALE GENOMIC DNA]</scope>
    <source>
        <strain evidence="5 6">B</strain>
    </source>
</reference>
<comment type="caution">
    <text evidence="5">The sequence shown here is derived from an EMBL/GenBank/DDBJ whole genome shotgun (WGS) entry which is preliminary data.</text>
</comment>
<evidence type="ECO:0000259" key="3">
    <source>
        <dbReference type="Pfam" id="PF01408"/>
    </source>
</evidence>
<dbReference type="Proteomes" id="UP000315759">
    <property type="component" value="Unassembled WGS sequence"/>
</dbReference>
<feature type="domain" description="Gfo/Idh/MocA-like oxidoreductase N-terminal" evidence="3">
    <location>
        <begin position="43"/>
        <end position="170"/>
    </location>
</feature>
<proteinExistence type="predicted"/>
<evidence type="ECO:0000313" key="5">
    <source>
        <dbReference type="EMBL" id="TQR82406.1"/>
    </source>
</evidence>
<feature type="compositionally biased region" description="Polar residues" evidence="2">
    <location>
        <begin position="20"/>
        <end position="32"/>
    </location>
</feature>
<dbReference type="Gene3D" id="3.30.360.10">
    <property type="entry name" value="Dihydrodipicolinate Reductase, domain 2"/>
    <property type="match status" value="1"/>
</dbReference>
<gene>
    <name evidence="5" type="ORF">D8S82_32310</name>
</gene>
<evidence type="ECO:0000256" key="1">
    <source>
        <dbReference type="ARBA" id="ARBA00023002"/>
    </source>
</evidence>
<evidence type="ECO:0000313" key="6">
    <source>
        <dbReference type="Proteomes" id="UP000315759"/>
    </source>
</evidence>
<keyword evidence="1" id="KW-0560">Oxidoreductase</keyword>
<evidence type="ECO:0000259" key="4">
    <source>
        <dbReference type="Pfam" id="PF22725"/>
    </source>
</evidence>
<feature type="domain" description="GFO/IDH/MocA-like oxidoreductase" evidence="4">
    <location>
        <begin position="181"/>
        <end position="316"/>
    </location>
</feature>
<accession>A0A544VQZ8</accession>
<protein>
    <submittedName>
        <fullName evidence="5">Gfo/Idh/MocA family oxidoreductase</fullName>
    </submittedName>
</protein>
<dbReference type="InterPro" id="IPR036291">
    <property type="entry name" value="NAD(P)-bd_dom_sf"/>
</dbReference>
<dbReference type="SUPFAM" id="SSF55347">
    <property type="entry name" value="Glyceraldehyde-3-phosphate dehydrogenase-like, C-terminal domain"/>
    <property type="match status" value="1"/>
</dbReference>
<dbReference type="Pfam" id="PF01408">
    <property type="entry name" value="GFO_IDH_MocA"/>
    <property type="match status" value="1"/>
</dbReference>